<comment type="caution">
    <text evidence="4">The sequence shown here is derived from an EMBL/GenBank/DDBJ whole genome shotgun (WGS) entry which is preliminary data.</text>
</comment>
<dbReference type="InterPro" id="IPR001936">
    <property type="entry name" value="RasGAP_dom"/>
</dbReference>
<dbReference type="STRING" id="2018661.A0A2A2L306"/>
<sequence>MLLFQKFFQAFHKTVFFIWHIISDKTRVLYDCVCGCFGTAPSPTASPCALPSPSSHHSQQMAVGLRFWQRIMRRMHSFFHREFSGDSAETRQQWMDSHSRQRPRLPHLRHRRSNSDINRNAYRLVTSLDEATTSGGSSAALLPLPLPPSVSALHPTVQRVLPLPDYDCLLEVICSSHSVQPFSSSLVSLLEDLPNMDLGVLAQSIVNILVDSEDLRCLLIALYRKDIARCQDHNTLFRSQTLATRMFCEFLFLHGHSYLLITLKPVIDKICKEKKCCEIDPNRLTKGESIDKNRTNLLQYFELCFDRITSSSHRCPTEIRSALADLRNVVQTQTNRSDMQYFSLSSFLIMRFFAAALLNPKPFGLVRLHLVDSRSARTLLLLSKLLQRVANCTVSNHPLSNKEPWLTSVLELITDESHLRLMAKFLDDVSSLPSQEEPLSTPLKDGDLLHYSRICPQWKKVLQQKRRHVLLTEEELIWHKKSDDVTAVSKQQSIPLMEISEIRIEGKNLLIRKADGSEVAFQTESQTETEEWKYAIERQIARGKCGKIDRGRQLESIHLLMLQQSEGIVELKKNIESGNISELHPEEAERRCSLLQTVNHALHITRQIEALHQQYEHDCSPQRDECESSEMDYLLSNKPNQ</sequence>
<organism evidence="4 5">
    <name type="scientific">Diploscapter pachys</name>
    <dbReference type="NCBI Taxonomy" id="2018661"/>
    <lineage>
        <taxon>Eukaryota</taxon>
        <taxon>Metazoa</taxon>
        <taxon>Ecdysozoa</taxon>
        <taxon>Nematoda</taxon>
        <taxon>Chromadorea</taxon>
        <taxon>Rhabditida</taxon>
        <taxon>Rhabditina</taxon>
        <taxon>Rhabditomorpha</taxon>
        <taxon>Rhabditoidea</taxon>
        <taxon>Rhabditidae</taxon>
        <taxon>Diploscapter</taxon>
    </lineage>
</organism>
<dbReference type="PROSITE" id="PS50003">
    <property type="entry name" value="PH_DOMAIN"/>
    <property type="match status" value="1"/>
</dbReference>
<evidence type="ECO:0000256" key="1">
    <source>
        <dbReference type="ARBA" id="ARBA00022468"/>
    </source>
</evidence>
<name>A0A2A2L306_9BILA</name>
<feature type="domain" description="Ras-GAP" evidence="3">
    <location>
        <begin position="197"/>
        <end position="391"/>
    </location>
</feature>
<dbReference type="Proteomes" id="UP000218231">
    <property type="component" value="Unassembled WGS sequence"/>
</dbReference>
<evidence type="ECO:0008006" key="6">
    <source>
        <dbReference type="Google" id="ProtNLM"/>
    </source>
</evidence>
<keyword evidence="1" id="KW-0343">GTPase activation</keyword>
<dbReference type="InterPro" id="IPR039360">
    <property type="entry name" value="Ras_GTPase"/>
</dbReference>
<dbReference type="PROSITE" id="PS00509">
    <property type="entry name" value="RAS_GTPASE_ACTIV_1"/>
    <property type="match status" value="1"/>
</dbReference>
<dbReference type="InterPro" id="IPR001849">
    <property type="entry name" value="PH_domain"/>
</dbReference>
<dbReference type="PANTHER" id="PTHR10194">
    <property type="entry name" value="RAS GTPASE-ACTIVATING PROTEINS"/>
    <property type="match status" value="1"/>
</dbReference>
<evidence type="ECO:0000259" key="2">
    <source>
        <dbReference type="PROSITE" id="PS50003"/>
    </source>
</evidence>
<dbReference type="CDD" id="cd05128">
    <property type="entry name" value="RasGAP_GAP1_like"/>
    <property type="match status" value="1"/>
</dbReference>
<dbReference type="InterPro" id="IPR008936">
    <property type="entry name" value="Rho_GTPase_activation_prot"/>
</dbReference>
<accession>A0A2A2L306</accession>
<evidence type="ECO:0000313" key="5">
    <source>
        <dbReference type="Proteomes" id="UP000218231"/>
    </source>
</evidence>
<dbReference type="SMART" id="SM00233">
    <property type="entry name" value="PH"/>
    <property type="match status" value="1"/>
</dbReference>
<dbReference type="Gene3D" id="2.30.29.30">
    <property type="entry name" value="Pleckstrin-homology domain (PH domain)/Phosphotyrosine-binding domain (PTB)"/>
    <property type="match status" value="1"/>
</dbReference>
<dbReference type="EMBL" id="LIAE01007250">
    <property type="protein sequence ID" value="PAV80572.1"/>
    <property type="molecule type" value="Genomic_DNA"/>
</dbReference>
<dbReference type="OrthoDB" id="1562946at2759"/>
<dbReference type="InterPro" id="IPR023152">
    <property type="entry name" value="RasGAP_CS"/>
</dbReference>
<proteinExistence type="predicted"/>
<dbReference type="PROSITE" id="PS50018">
    <property type="entry name" value="RAS_GTPASE_ACTIV_2"/>
    <property type="match status" value="1"/>
</dbReference>
<evidence type="ECO:0000313" key="4">
    <source>
        <dbReference type="EMBL" id="PAV80572.1"/>
    </source>
</evidence>
<dbReference type="SUPFAM" id="SSF48350">
    <property type="entry name" value="GTPase activation domain, GAP"/>
    <property type="match status" value="1"/>
</dbReference>
<dbReference type="SUPFAM" id="SSF50729">
    <property type="entry name" value="PH domain-like"/>
    <property type="match status" value="1"/>
</dbReference>
<keyword evidence="5" id="KW-1185">Reference proteome</keyword>
<dbReference type="InterPro" id="IPR011993">
    <property type="entry name" value="PH-like_dom_sf"/>
</dbReference>
<dbReference type="SMART" id="SM00323">
    <property type="entry name" value="RasGAP"/>
    <property type="match status" value="1"/>
</dbReference>
<dbReference type="GO" id="GO:0005096">
    <property type="term" value="F:GTPase activator activity"/>
    <property type="evidence" value="ECO:0007669"/>
    <property type="project" value="UniProtKB-KW"/>
</dbReference>
<evidence type="ECO:0000259" key="3">
    <source>
        <dbReference type="PROSITE" id="PS50018"/>
    </source>
</evidence>
<protein>
    <recommendedName>
        <fullName evidence="6">Ras-GAP domain-containing protein</fullName>
    </recommendedName>
</protein>
<dbReference type="Pfam" id="PF00616">
    <property type="entry name" value="RasGAP"/>
    <property type="match status" value="2"/>
</dbReference>
<dbReference type="Gene3D" id="1.10.506.10">
    <property type="entry name" value="GTPase Activation - p120gap, domain 1"/>
    <property type="match status" value="1"/>
</dbReference>
<feature type="domain" description="PH" evidence="2">
    <location>
        <begin position="441"/>
        <end position="541"/>
    </location>
</feature>
<dbReference type="PANTHER" id="PTHR10194:SF148">
    <property type="entry name" value="GTPASE-ACTIVATING PROTEIN"/>
    <property type="match status" value="1"/>
</dbReference>
<gene>
    <name evidence="4" type="ORF">WR25_19114</name>
</gene>
<reference evidence="4 5" key="1">
    <citation type="journal article" date="2017" name="Curr. Biol.">
        <title>Genome architecture and evolution of a unichromosomal asexual nematode.</title>
        <authorList>
            <person name="Fradin H."/>
            <person name="Zegar C."/>
            <person name="Gutwein M."/>
            <person name="Lucas J."/>
            <person name="Kovtun M."/>
            <person name="Corcoran D."/>
            <person name="Baugh L.R."/>
            <person name="Kiontke K."/>
            <person name="Gunsalus K."/>
            <person name="Fitch D.H."/>
            <person name="Piano F."/>
        </authorList>
    </citation>
    <scope>NUCLEOTIDE SEQUENCE [LARGE SCALE GENOMIC DNA]</scope>
    <source>
        <strain evidence="4">PF1309</strain>
    </source>
</reference>
<dbReference type="AlphaFoldDB" id="A0A2A2L306"/>